<evidence type="ECO:0000256" key="1">
    <source>
        <dbReference type="ARBA" id="ARBA00004651"/>
    </source>
</evidence>
<feature type="transmembrane region" description="Helical" evidence="7">
    <location>
        <begin position="75"/>
        <end position="106"/>
    </location>
</feature>
<dbReference type="Pfam" id="PF00001">
    <property type="entry name" value="7tm_1"/>
    <property type="match status" value="1"/>
</dbReference>
<dbReference type="EMBL" id="VSWD01000014">
    <property type="protein sequence ID" value="KAK3082907.1"/>
    <property type="molecule type" value="Genomic_DNA"/>
</dbReference>
<dbReference type="InterPro" id="IPR017452">
    <property type="entry name" value="GPCR_Rhodpsn_7TM"/>
</dbReference>
<feature type="transmembrane region" description="Helical" evidence="7">
    <location>
        <begin position="34"/>
        <end position="55"/>
    </location>
</feature>
<keyword evidence="4 7" id="KW-1133">Transmembrane helix</keyword>
<dbReference type="GO" id="GO:0005000">
    <property type="term" value="F:vasopressin receptor activity"/>
    <property type="evidence" value="ECO:0007669"/>
    <property type="project" value="TreeGrafter"/>
</dbReference>
<evidence type="ECO:0000256" key="5">
    <source>
        <dbReference type="ARBA" id="ARBA00023136"/>
    </source>
</evidence>
<evidence type="ECO:0000256" key="2">
    <source>
        <dbReference type="ARBA" id="ARBA00022475"/>
    </source>
</evidence>
<evidence type="ECO:0000256" key="3">
    <source>
        <dbReference type="ARBA" id="ARBA00022692"/>
    </source>
</evidence>
<protein>
    <recommendedName>
        <fullName evidence="8">G-protein coupled receptors family 1 profile domain-containing protein</fullName>
    </recommendedName>
</protein>
<reference evidence="9" key="1">
    <citation type="submission" date="2019-08" db="EMBL/GenBank/DDBJ databases">
        <title>The improved chromosome-level genome for the pearl oyster Pinctada fucata martensii using PacBio sequencing and Hi-C.</title>
        <authorList>
            <person name="Zheng Z."/>
        </authorList>
    </citation>
    <scope>NUCLEOTIDE SEQUENCE</scope>
    <source>
        <strain evidence="9">ZZ-2019</strain>
        <tissue evidence="9">Adductor muscle</tissue>
    </source>
</reference>
<dbReference type="InterPro" id="IPR000276">
    <property type="entry name" value="GPCR_Rhodpsn"/>
</dbReference>
<name>A0AA89BJ84_PINIB</name>
<proteinExistence type="predicted"/>
<evidence type="ECO:0000259" key="8">
    <source>
        <dbReference type="PROSITE" id="PS50262"/>
    </source>
</evidence>
<dbReference type="PRINTS" id="PR00237">
    <property type="entry name" value="GPCRRHODOPSN"/>
</dbReference>
<evidence type="ECO:0000256" key="7">
    <source>
        <dbReference type="SAM" id="Phobius"/>
    </source>
</evidence>
<dbReference type="Gene3D" id="1.20.1070.10">
    <property type="entry name" value="Rhodopsin 7-helix transmembrane proteins"/>
    <property type="match status" value="2"/>
</dbReference>
<dbReference type="AlphaFoldDB" id="A0AA89BJ84"/>
<evidence type="ECO:0000313" key="10">
    <source>
        <dbReference type="Proteomes" id="UP001186944"/>
    </source>
</evidence>
<dbReference type="GO" id="GO:0032870">
    <property type="term" value="P:cellular response to hormone stimulus"/>
    <property type="evidence" value="ECO:0007669"/>
    <property type="project" value="TreeGrafter"/>
</dbReference>
<accession>A0AA89BJ84</accession>
<feature type="domain" description="G-protein coupled receptors family 1 profile" evidence="8">
    <location>
        <begin position="1"/>
        <end position="212"/>
    </location>
</feature>
<comment type="caution">
    <text evidence="9">The sequence shown here is derived from an EMBL/GenBank/DDBJ whole genome shotgun (WGS) entry which is preliminary data.</text>
</comment>
<keyword evidence="10" id="KW-1185">Reference proteome</keyword>
<feature type="transmembrane region" description="Helical" evidence="7">
    <location>
        <begin position="156"/>
        <end position="180"/>
    </location>
</feature>
<sequence>MIVVLLLFIVVGNLCVLLAIRLSETGRKTRMNFFIMHLAVSDLLVGLILVPSDLWDKIAIDWTLGDFSCKFREFLKLYVLSLAMAAFFIPALIITVCYTVIIFIICNKSKTQSNSSQQRGIPIGNGADECESVVHHVGTTSNVIQQAKTRTIKMTFIIVLVFVLCWSPFFVFLLVQVFYLNNRPALSDDISGITTLMMSLAPLNSAVNPLIYGVFSTRICRNLR</sequence>
<comment type="subcellular location">
    <subcellularLocation>
        <location evidence="1">Cell membrane</location>
        <topology evidence="1">Multi-pass membrane protein</topology>
    </subcellularLocation>
</comment>
<dbReference type="GO" id="GO:0005886">
    <property type="term" value="C:plasma membrane"/>
    <property type="evidence" value="ECO:0007669"/>
    <property type="project" value="UniProtKB-SubCell"/>
</dbReference>
<dbReference type="SUPFAM" id="SSF81321">
    <property type="entry name" value="Family A G protein-coupled receptor-like"/>
    <property type="match status" value="1"/>
</dbReference>
<keyword evidence="2" id="KW-1003">Cell membrane</keyword>
<evidence type="ECO:0000313" key="9">
    <source>
        <dbReference type="EMBL" id="KAK3082907.1"/>
    </source>
</evidence>
<dbReference type="GO" id="GO:0042277">
    <property type="term" value="F:peptide binding"/>
    <property type="evidence" value="ECO:0007669"/>
    <property type="project" value="TreeGrafter"/>
</dbReference>
<keyword evidence="3 7" id="KW-0812">Transmembrane</keyword>
<dbReference type="PANTHER" id="PTHR24241:SF161">
    <property type="entry name" value="G-PROTEIN COUPLED RECEPTORS FAMILY 1 PROFILE DOMAIN-CONTAINING PROTEIN"/>
    <property type="match status" value="1"/>
</dbReference>
<evidence type="ECO:0000256" key="4">
    <source>
        <dbReference type="ARBA" id="ARBA00022989"/>
    </source>
</evidence>
<keyword evidence="6" id="KW-0675">Receptor</keyword>
<gene>
    <name evidence="9" type="ORF">FSP39_008742</name>
</gene>
<dbReference type="PANTHER" id="PTHR24241">
    <property type="entry name" value="NEUROPEPTIDE RECEPTOR-RELATED G-PROTEIN COUPLED RECEPTOR"/>
    <property type="match status" value="1"/>
</dbReference>
<feature type="transmembrane region" description="Helical" evidence="7">
    <location>
        <begin position="6"/>
        <end position="22"/>
    </location>
</feature>
<dbReference type="Proteomes" id="UP001186944">
    <property type="component" value="Unassembled WGS sequence"/>
</dbReference>
<organism evidence="9 10">
    <name type="scientific">Pinctada imbricata</name>
    <name type="common">Atlantic pearl-oyster</name>
    <name type="synonym">Pinctada martensii</name>
    <dbReference type="NCBI Taxonomy" id="66713"/>
    <lineage>
        <taxon>Eukaryota</taxon>
        <taxon>Metazoa</taxon>
        <taxon>Spiralia</taxon>
        <taxon>Lophotrochozoa</taxon>
        <taxon>Mollusca</taxon>
        <taxon>Bivalvia</taxon>
        <taxon>Autobranchia</taxon>
        <taxon>Pteriomorphia</taxon>
        <taxon>Pterioida</taxon>
        <taxon>Pterioidea</taxon>
        <taxon>Pteriidae</taxon>
        <taxon>Pinctada</taxon>
    </lineage>
</organism>
<dbReference type="PROSITE" id="PS50262">
    <property type="entry name" value="G_PROTEIN_RECEP_F1_2"/>
    <property type="match status" value="1"/>
</dbReference>
<keyword evidence="5 7" id="KW-0472">Membrane</keyword>
<evidence type="ECO:0000256" key="6">
    <source>
        <dbReference type="ARBA" id="ARBA00023170"/>
    </source>
</evidence>
<feature type="transmembrane region" description="Helical" evidence="7">
    <location>
        <begin position="192"/>
        <end position="215"/>
    </location>
</feature>